<accession>A0A6A5C310</accession>
<dbReference type="Gene3D" id="3.40.1110.10">
    <property type="entry name" value="Calcium-transporting ATPase, cytoplasmic domain N"/>
    <property type="match status" value="1"/>
</dbReference>
<dbReference type="SUPFAM" id="SSF56784">
    <property type="entry name" value="HAD-like"/>
    <property type="match status" value="1"/>
</dbReference>
<feature type="transmembrane region" description="Helical" evidence="7">
    <location>
        <begin position="768"/>
        <end position="792"/>
    </location>
</feature>
<dbReference type="GO" id="GO:0012505">
    <property type="term" value="C:endomembrane system"/>
    <property type="evidence" value="ECO:0007669"/>
    <property type="project" value="UniProtKB-SubCell"/>
</dbReference>
<sequence length="1021" mass="115337">MQQLQRRLLSVAARDRNLKPKRSLDIAINKGSYGITIEELDALTSKRDISELEYTYGGVQNIAKSLGTDIDQGINSLQVEERRIYFGKHLSSPRRTNSWFKLFIDCFREPFMTTFFILAILSILFGVSLPEDQSKRKKGWIEGVSLLFGCLFVCLANSFNEWQKKRKWNEIYTKQDSEYRVNIIRDGKLCSLLMEDSVVGDIIQIEPGDFITCDGIIIECYNLICDENLYFGQQEMTLKDVKRNPFITSGTFVTNGYGKMLVTNVGVHSKYFELGLNTANEEEEGNDSALENRLAKIANNIWKISLGFSIGTFLVLFGGWMIFKLVSTNSDSWDQSDLITFLKIFTLCFSVLFVCTPEGIYKIITTSLAYSVRRTIKDNILCSFHQTPDVCERLGYTSQLIVDKSVLTQKKMDVVKVIIAGETIEMNGENQIDETLLQILSSAIAVDSRATLKYSETLENYEGIGDHLDCSLLLFLQQEGVDYAPIRNYYLKEYKIVKMFPIEKGKMTTIVNDGKSYIIFTKGDYESIIQSSSGELLKEGIVSPLDSTKKSELLDRMHHYSSEGYIVIALAYREIEIDCSDWTSLSPEYEEDFVIISFIILIDPIKPGIQESIAELHKAGISVKLVTSDNIHIARKIATECGIVGSNTCCDDDTEGLMMEGPSLRHLTQEDVTKISKNLRVLAKADPYDKLRLITSLQRRDEFVTLFASSYKDLTAIQCANVGAVQGISGSHSAKANSDLLITDDNLSSLVRAIAWGRALFYNIQKYLVFHMTINIVVMIFTAATSLTSYLLTPTQLPPFNPVQLFWVHIIMDIFAALSLASDPPPSEIMSQLPTKPKHSIVTKNMKLHIIGQIIYQFVALLVLHFAGRYMCIHDQQANKICLCDPMPPSPNQSNSNITTISITQVSDTIVFNAFVFCQIFNQFNCRRINNEWNLFKSIHKSLMFVGLFALTVSFQVLLVQVGLASLVPLTWYQWLVSVSVGMLCIPVGYLLRFLSKNILSSNKFKRGMNKIRNRVIGIHH</sequence>
<evidence type="ECO:0000256" key="5">
    <source>
        <dbReference type="ARBA" id="ARBA00022989"/>
    </source>
</evidence>
<dbReference type="PANTHER" id="PTHR24093:SF369">
    <property type="entry name" value="CALCIUM-TRANSPORTING ATPASE"/>
    <property type="match status" value="1"/>
</dbReference>
<dbReference type="InterPro" id="IPR059000">
    <property type="entry name" value="ATPase_P-type_domA"/>
</dbReference>
<proteinExistence type="predicted"/>
<feature type="transmembrane region" description="Helical" evidence="7">
    <location>
        <begin position="111"/>
        <end position="128"/>
    </location>
</feature>
<keyword evidence="5 7" id="KW-1133">Transmembrane helix</keyword>
<feature type="transmembrane region" description="Helical" evidence="7">
    <location>
        <begin position="140"/>
        <end position="159"/>
    </location>
</feature>
<feature type="transmembrane region" description="Helical" evidence="7">
    <location>
        <begin position="804"/>
        <end position="821"/>
    </location>
</feature>
<keyword evidence="6 7" id="KW-0472">Membrane</keyword>
<comment type="caution">
    <text evidence="9">The sequence shown here is derived from an EMBL/GenBank/DDBJ whole genome shotgun (WGS) entry which is preliminary data.</text>
</comment>
<dbReference type="InterPro" id="IPR036412">
    <property type="entry name" value="HAD-like_sf"/>
</dbReference>
<reference evidence="9 10" key="1">
    <citation type="journal article" date="2019" name="Sci. Rep.">
        <title>Nanopore sequencing improves the draft genome of the human pathogenic amoeba Naegleria fowleri.</title>
        <authorList>
            <person name="Liechti N."/>
            <person name="Schurch N."/>
            <person name="Bruggmann R."/>
            <person name="Wittwer M."/>
        </authorList>
    </citation>
    <scope>NUCLEOTIDE SEQUENCE [LARGE SCALE GENOMIC DNA]</scope>
    <source>
        <strain evidence="9 10">ATCC 30894</strain>
    </source>
</reference>
<dbReference type="InterPro" id="IPR006068">
    <property type="entry name" value="ATPase_P-typ_cation-transptr_C"/>
</dbReference>
<feature type="transmembrane region" description="Helical" evidence="7">
    <location>
        <begin position="338"/>
        <end position="355"/>
    </location>
</feature>
<feature type="transmembrane region" description="Helical" evidence="7">
    <location>
        <begin position="848"/>
        <end position="867"/>
    </location>
</feature>
<dbReference type="Pfam" id="PF13246">
    <property type="entry name" value="Cation_ATPase"/>
    <property type="match status" value="1"/>
</dbReference>
<evidence type="ECO:0000259" key="8">
    <source>
        <dbReference type="SMART" id="SM00831"/>
    </source>
</evidence>
<evidence type="ECO:0000313" key="9">
    <source>
        <dbReference type="EMBL" id="KAF0980924.1"/>
    </source>
</evidence>
<dbReference type="GO" id="GO:0046872">
    <property type="term" value="F:metal ion binding"/>
    <property type="evidence" value="ECO:0007669"/>
    <property type="project" value="UniProtKB-KW"/>
</dbReference>
<dbReference type="Proteomes" id="UP000444721">
    <property type="component" value="Unassembled WGS sequence"/>
</dbReference>
<evidence type="ECO:0000256" key="7">
    <source>
        <dbReference type="SAM" id="Phobius"/>
    </source>
</evidence>
<dbReference type="GO" id="GO:0000166">
    <property type="term" value="F:nucleotide binding"/>
    <property type="evidence" value="ECO:0007669"/>
    <property type="project" value="InterPro"/>
</dbReference>
<dbReference type="Pfam" id="PF00689">
    <property type="entry name" value="Cation_ATPase_C"/>
    <property type="match status" value="1"/>
</dbReference>
<dbReference type="InterPro" id="IPR008250">
    <property type="entry name" value="ATPase_P-typ_transduc_dom_A_sf"/>
</dbReference>
<dbReference type="Pfam" id="PF00122">
    <property type="entry name" value="E1-E2_ATPase"/>
    <property type="match status" value="1"/>
</dbReference>
<dbReference type="AlphaFoldDB" id="A0A6A5C310"/>
<dbReference type="VEuPathDB" id="AmoebaDB:FDP41_012712"/>
<dbReference type="SMART" id="SM00831">
    <property type="entry name" value="Cation_ATPase_N"/>
    <property type="match status" value="1"/>
</dbReference>
<organism evidence="9 10">
    <name type="scientific">Naegleria fowleri</name>
    <name type="common">Brain eating amoeba</name>
    <dbReference type="NCBI Taxonomy" id="5763"/>
    <lineage>
        <taxon>Eukaryota</taxon>
        <taxon>Discoba</taxon>
        <taxon>Heterolobosea</taxon>
        <taxon>Tetramitia</taxon>
        <taxon>Eutetramitia</taxon>
        <taxon>Vahlkampfiidae</taxon>
        <taxon>Naegleria</taxon>
    </lineage>
</organism>
<dbReference type="EMBL" id="VFQX01000016">
    <property type="protein sequence ID" value="KAF0980924.1"/>
    <property type="molecule type" value="Genomic_DNA"/>
</dbReference>
<evidence type="ECO:0000256" key="4">
    <source>
        <dbReference type="ARBA" id="ARBA00022842"/>
    </source>
</evidence>
<evidence type="ECO:0000313" key="10">
    <source>
        <dbReference type="Proteomes" id="UP000444721"/>
    </source>
</evidence>
<dbReference type="PANTHER" id="PTHR24093">
    <property type="entry name" value="CATION TRANSPORTING ATPASE"/>
    <property type="match status" value="1"/>
</dbReference>
<evidence type="ECO:0000256" key="1">
    <source>
        <dbReference type="ARBA" id="ARBA00004127"/>
    </source>
</evidence>
<dbReference type="RefSeq" id="XP_044565637.1">
    <property type="nucleotide sequence ID" value="XM_044703262.1"/>
</dbReference>
<dbReference type="VEuPathDB" id="AmoebaDB:NF0038620"/>
<feature type="transmembrane region" description="Helical" evidence="7">
    <location>
        <begin position="301"/>
        <end position="323"/>
    </location>
</feature>
<gene>
    <name evidence="9" type="ORF">FDP41_012712</name>
</gene>
<dbReference type="Pfam" id="PF00690">
    <property type="entry name" value="Cation_ATPase_N"/>
    <property type="match status" value="1"/>
</dbReference>
<feature type="transmembrane region" description="Helical" evidence="7">
    <location>
        <begin position="972"/>
        <end position="992"/>
    </location>
</feature>
<dbReference type="Gene3D" id="3.40.50.1000">
    <property type="entry name" value="HAD superfamily/HAD-like"/>
    <property type="match status" value="1"/>
</dbReference>
<keyword evidence="4" id="KW-0460">Magnesium</keyword>
<dbReference type="OMA" id="HMTINIV"/>
<dbReference type="GeneID" id="68119927"/>
<evidence type="ECO:0000256" key="2">
    <source>
        <dbReference type="ARBA" id="ARBA00022692"/>
    </source>
</evidence>
<evidence type="ECO:0000256" key="3">
    <source>
        <dbReference type="ARBA" id="ARBA00022723"/>
    </source>
</evidence>
<dbReference type="GO" id="GO:0005886">
    <property type="term" value="C:plasma membrane"/>
    <property type="evidence" value="ECO:0007669"/>
    <property type="project" value="TreeGrafter"/>
</dbReference>
<dbReference type="Gene3D" id="2.70.150.10">
    <property type="entry name" value="Calcium-transporting ATPase, cytoplasmic transduction domain A"/>
    <property type="match status" value="1"/>
</dbReference>
<keyword evidence="2 7" id="KW-0812">Transmembrane</keyword>
<keyword evidence="10" id="KW-1185">Reference proteome</keyword>
<evidence type="ECO:0000256" key="6">
    <source>
        <dbReference type="ARBA" id="ARBA00023136"/>
    </source>
</evidence>
<dbReference type="InterPro" id="IPR023298">
    <property type="entry name" value="ATPase_P-typ_TM_dom_sf"/>
</dbReference>
<feature type="transmembrane region" description="Helical" evidence="7">
    <location>
        <begin position="943"/>
        <end position="966"/>
    </location>
</feature>
<dbReference type="GO" id="GO:0005388">
    <property type="term" value="F:P-type calcium transporter activity"/>
    <property type="evidence" value="ECO:0007669"/>
    <property type="project" value="TreeGrafter"/>
</dbReference>
<dbReference type="VEuPathDB" id="AmoebaDB:NfTy_037290"/>
<dbReference type="InterPro" id="IPR023214">
    <property type="entry name" value="HAD_sf"/>
</dbReference>
<feature type="domain" description="Cation-transporting P-type ATPase N-terminal" evidence="8">
    <location>
        <begin position="53"/>
        <end position="127"/>
    </location>
</feature>
<keyword evidence="3" id="KW-0479">Metal-binding</keyword>
<feature type="transmembrane region" description="Helical" evidence="7">
    <location>
        <begin position="898"/>
        <end position="922"/>
    </location>
</feature>
<dbReference type="SUPFAM" id="SSF81665">
    <property type="entry name" value="Calcium ATPase, transmembrane domain M"/>
    <property type="match status" value="1"/>
</dbReference>
<name>A0A6A5C310_NAEFO</name>
<dbReference type="Gene3D" id="1.20.1110.10">
    <property type="entry name" value="Calcium-transporting ATPase, transmembrane domain"/>
    <property type="match status" value="1"/>
</dbReference>
<dbReference type="OrthoDB" id="10252007at2759"/>
<dbReference type="SUPFAM" id="SSF81660">
    <property type="entry name" value="Metal cation-transporting ATPase, ATP-binding domain N"/>
    <property type="match status" value="1"/>
</dbReference>
<dbReference type="InterPro" id="IPR023299">
    <property type="entry name" value="ATPase_P-typ_cyto_dom_N"/>
</dbReference>
<dbReference type="SUPFAM" id="SSF81653">
    <property type="entry name" value="Calcium ATPase, transduction domain A"/>
    <property type="match status" value="1"/>
</dbReference>
<dbReference type="InterPro" id="IPR004014">
    <property type="entry name" value="ATPase_P-typ_cation-transptr_N"/>
</dbReference>
<protein>
    <recommendedName>
        <fullName evidence="8">Cation-transporting P-type ATPase N-terminal domain-containing protein</fullName>
    </recommendedName>
</protein>
<comment type="subcellular location">
    <subcellularLocation>
        <location evidence="1">Endomembrane system</location>
        <topology evidence="1">Multi-pass membrane protein</topology>
    </subcellularLocation>
</comment>